<feature type="transmembrane region" description="Helical" evidence="2">
    <location>
        <begin position="177"/>
        <end position="196"/>
    </location>
</feature>
<name>A0ABS1CWT3_9PROT</name>
<dbReference type="InterPro" id="IPR021836">
    <property type="entry name" value="DUF3429"/>
</dbReference>
<keyword evidence="2" id="KW-0812">Transmembrane</keyword>
<keyword evidence="2" id="KW-1133">Transmembrane helix</keyword>
<sequence length="197" mass="20002">MIPSEHHPLQGTGRPAQRIRRRAGLAPPAAAAICCRMPSLSNHPPGDFLRDPPLPRPALWLGPAGLLPFLAAALLAWTAGAEVAGFARFALAAYGAVILSFLGAVHWGLALRAPAAEAGATAPRLGLGVVPSLIAWAALLLPPGPGLVLLALGLLGTAAVETVAARRGLLPTGYLRLRWALSVCAAASLLAGAASLP</sequence>
<keyword evidence="4" id="KW-1185">Reference proteome</keyword>
<evidence type="ECO:0000256" key="2">
    <source>
        <dbReference type="SAM" id="Phobius"/>
    </source>
</evidence>
<dbReference type="Pfam" id="PF11911">
    <property type="entry name" value="DUF3429"/>
    <property type="match status" value="1"/>
</dbReference>
<dbReference type="PANTHER" id="PTHR15887:SF1">
    <property type="entry name" value="TRANSMEMBRANE PROTEIN 69"/>
    <property type="match status" value="1"/>
</dbReference>
<evidence type="ECO:0000256" key="1">
    <source>
        <dbReference type="SAM" id="MobiDB-lite"/>
    </source>
</evidence>
<dbReference type="Proteomes" id="UP000697995">
    <property type="component" value="Unassembled WGS sequence"/>
</dbReference>
<feature type="region of interest" description="Disordered" evidence="1">
    <location>
        <begin position="1"/>
        <end position="20"/>
    </location>
</feature>
<feature type="transmembrane region" description="Helical" evidence="2">
    <location>
        <begin position="89"/>
        <end position="110"/>
    </location>
</feature>
<protein>
    <recommendedName>
        <fullName evidence="5">DUF3429 domain-containing protein</fullName>
    </recommendedName>
</protein>
<keyword evidence="2" id="KW-0472">Membrane</keyword>
<gene>
    <name evidence="3" type="ORF">CKO45_08090</name>
</gene>
<accession>A0ABS1CWT3</accession>
<dbReference type="PANTHER" id="PTHR15887">
    <property type="entry name" value="TRANSMEMBRANE PROTEIN 69"/>
    <property type="match status" value="1"/>
</dbReference>
<evidence type="ECO:0000313" key="4">
    <source>
        <dbReference type="Proteomes" id="UP000697995"/>
    </source>
</evidence>
<dbReference type="EMBL" id="NRSG01000041">
    <property type="protein sequence ID" value="MBK1658189.1"/>
    <property type="molecule type" value="Genomic_DNA"/>
</dbReference>
<feature type="transmembrane region" description="Helical" evidence="2">
    <location>
        <begin position="58"/>
        <end position="77"/>
    </location>
</feature>
<reference evidence="3 4" key="1">
    <citation type="journal article" date="2020" name="Microorganisms">
        <title>Osmotic Adaptation and Compatible Solute Biosynthesis of Phototrophic Bacteria as Revealed from Genome Analyses.</title>
        <authorList>
            <person name="Imhoff J.F."/>
            <person name="Rahn T."/>
            <person name="Kunzel S."/>
            <person name="Keller A."/>
            <person name="Neulinger S.C."/>
        </authorList>
    </citation>
    <scope>NUCLEOTIDE SEQUENCE [LARGE SCALE GENOMIC DNA]</scope>
    <source>
        <strain evidence="3 4">DSM 15382</strain>
    </source>
</reference>
<proteinExistence type="predicted"/>
<evidence type="ECO:0000313" key="3">
    <source>
        <dbReference type="EMBL" id="MBK1658189.1"/>
    </source>
</evidence>
<organism evidence="3 4">
    <name type="scientific">Paracraurococcus ruber</name>
    <dbReference type="NCBI Taxonomy" id="77675"/>
    <lineage>
        <taxon>Bacteria</taxon>
        <taxon>Pseudomonadati</taxon>
        <taxon>Pseudomonadota</taxon>
        <taxon>Alphaproteobacteria</taxon>
        <taxon>Acetobacterales</taxon>
        <taxon>Roseomonadaceae</taxon>
        <taxon>Paracraurococcus</taxon>
    </lineage>
</organism>
<evidence type="ECO:0008006" key="5">
    <source>
        <dbReference type="Google" id="ProtNLM"/>
    </source>
</evidence>
<comment type="caution">
    <text evidence="3">The sequence shown here is derived from an EMBL/GenBank/DDBJ whole genome shotgun (WGS) entry which is preliminary data.</text>
</comment>